<organism evidence="4 5">
    <name type="scientific">Streptomyces sp. 900129855</name>
    <dbReference type="NCBI Taxonomy" id="3155129"/>
    <lineage>
        <taxon>Bacteria</taxon>
        <taxon>Bacillati</taxon>
        <taxon>Actinomycetota</taxon>
        <taxon>Actinomycetes</taxon>
        <taxon>Kitasatosporales</taxon>
        <taxon>Streptomycetaceae</taxon>
        <taxon>Streptomyces</taxon>
    </lineage>
</organism>
<dbReference type="SUPFAM" id="SSF50475">
    <property type="entry name" value="FMN-binding split barrel"/>
    <property type="match status" value="1"/>
</dbReference>
<dbReference type="PANTHER" id="PTHR35176:SF6">
    <property type="entry name" value="HEME OXYGENASE HI_0854-RELATED"/>
    <property type="match status" value="1"/>
</dbReference>
<feature type="chain" id="PRO_5047183236" evidence="2">
    <location>
        <begin position="22"/>
        <end position="167"/>
    </location>
</feature>
<evidence type="ECO:0000256" key="2">
    <source>
        <dbReference type="SAM" id="SignalP"/>
    </source>
</evidence>
<comment type="caution">
    <text evidence="4">The sequence shown here is derived from an EMBL/GenBank/DDBJ whole genome shotgun (WGS) entry which is preliminary data.</text>
</comment>
<dbReference type="Pfam" id="PF01243">
    <property type="entry name" value="PNPOx_N"/>
    <property type="match status" value="1"/>
</dbReference>
<evidence type="ECO:0000313" key="5">
    <source>
        <dbReference type="Proteomes" id="UP001550739"/>
    </source>
</evidence>
<feature type="signal peptide" evidence="2">
    <location>
        <begin position="1"/>
        <end position="21"/>
    </location>
</feature>
<sequence>MTISVSTAAASAASHSASASAASVPSGGTVPSVPTVPSVSLNDSVRDLLDGRNFAAVATLGPDGSPQNSVVWIKREGDTVLFSSTDGRQKVRNLRRDARISLSVFDLANPYTSVEIRGTAEILPDPDKRLPHELSHKYLGVDPPAEKDDEVRLIIRVVPQRVLGFSA</sequence>
<dbReference type="InterPro" id="IPR019920">
    <property type="entry name" value="F420-binding_dom_put"/>
</dbReference>
<accession>A0ABV2Z9Y5</accession>
<keyword evidence="1" id="KW-0560">Oxidoreductase</keyword>
<reference evidence="4 5" key="1">
    <citation type="submission" date="2024-06" db="EMBL/GenBank/DDBJ databases">
        <title>The Natural Products Discovery Center: Release of the First 8490 Sequenced Strains for Exploring Actinobacteria Biosynthetic Diversity.</title>
        <authorList>
            <person name="Kalkreuter E."/>
            <person name="Kautsar S.A."/>
            <person name="Yang D."/>
            <person name="Bader C.D."/>
            <person name="Teijaro C.N."/>
            <person name="Fluegel L."/>
            <person name="Davis C.M."/>
            <person name="Simpson J.R."/>
            <person name="Lauterbach L."/>
            <person name="Steele A.D."/>
            <person name="Gui C."/>
            <person name="Meng S."/>
            <person name="Li G."/>
            <person name="Viehrig K."/>
            <person name="Ye F."/>
            <person name="Su P."/>
            <person name="Kiefer A.F."/>
            <person name="Nichols A."/>
            <person name="Cepeda A.J."/>
            <person name="Yan W."/>
            <person name="Fan B."/>
            <person name="Jiang Y."/>
            <person name="Adhikari A."/>
            <person name="Zheng C.-J."/>
            <person name="Schuster L."/>
            <person name="Cowan T.M."/>
            <person name="Smanski M.J."/>
            <person name="Chevrette M.G."/>
            <person name="De Carvalho L.P.S."/>
            <person name="Shen B."/>
        </authorList>
    </citation>
    <scope>NUCLEOTIDE SEQUENCE [LARGE SCALE GENOMIC DNA]</scope>
    <source>
        <strain evidence="4 5">NPDC033843</strain>
    </source>
</reference>
<keyword evidence="5" id="KW-1185">Reference proteome</keyword>
<dbReference type="InterPro" id="IPR011576">
    <property type="entry name" value="Pyridox_Oxase_N"/>
</dbReference>
<dbReference type="InterPro" id="IPR052019">
    <property type="entry name" value="F420H2_bilvrd_red/Heme_oxyg"/>
</dbReference>
<evidence type="ECO:0000256" key="1">
    <source>
        <dbReference type="ARBA" id="ARBA00023002"/>
    </source>
</evidence>
<dbReference type="PANTHER" id="PTHR35176">
    <property type="entry name" value="HEME OXYGENASE HI_0854-RELATED"/>
    <property type="match status" value="1"/>
</dbReference>
<feature type="domain" description="Pyridoxamine 5'-phosphate oxidase N-terminal" evidence="3">
    <location>
        <begin position="42"/>
        <end position="162"/>
    </location>
</feature>
<dbReference type="Proteomes" id="UP001550739">
    <property type="component" value="Unassembled WGS sequence"/>
</dbReference>
<dbReference type="InterPro" id="IPR012349">
    <property type="entry name" value="Split_barrel_FMN-bd"/>
</dbReference>
<dbReference type="NCBIfam" id="TIGR03618">
    <property type="entry name" value="Rv1155_F420"/>
    <property type="match status" value="1"/>
</dbReference>
<keyword evidence="2" id="KW-0732">Signal</keyword>
<dbReference type="RefSeq" id="WP_334583726.1">
    <property type="nucleotide sequence ID" value="NZ_JBEZVE010000001.1"/>
</dbReference>
<name>A0ABV2Z9Y5_9ACTN</name>
<dbReference type="EMBL" id="JBEZVE010000001">
    <property type="protein sequence ID" value="MEU3779330.1"/>
    <property type="molecule type" value="Genomic_DNA"/>
</dbReference>
<evidence type="ECO:0000313" key="4">
    <source>
        <dbReference type="EMBL" id="MEU3779330.1"/>
    </source>
</evidence>
<gene>
    <name evidence="4" type="ORF">AB0E89_01840</name>
</gene>
<proteinExistence type="predicted"/>
<protein>
    <submittedName>
        <fullName evidence="4">PPOX class F420-dependent oxidoreductase</fullName>
    </submittedName>
</protein>
<evidence type="ECO:0000259" key="3">
    <source>
        <dbReference type="Pfam" id="PF01243"/>
    </source>
</evidence>
<dbReference type="Gene3D" id="2.30.110.10">
    <property type="entry name" value="Electron Transport, Fmn-binding Protein, Chain A"/>
    <property type="match status" value="1"/>
</dbReference>